<dbReference type="SUPFAM" id="SSF51230">
    <property type="entry name" value="Single hybrid motif"/>
    <property type="match status" value="1"/>
</dbReference>
<keyword evidence="11" id="KW-1185">Reference proteome</keyword>
<feature type="compositionally biased region" description="Low complexity" evidence="7">
    <location>
        <begin position="294"/>
        <end position="308"/>
    </location>
</feature>
<evidence type="ECO:0000256" key="7">
    <source>
        <dbReference type="SAM" id="MobiDB-lite"/>
    </source>
</evidence>
<feature type="region of interest" description="Disordered" evidence="7">
    <location>
        <begin position="258"/>
        <end position="308"/>
    </location>
</feature>
<evidence type="ECO:0000256" key="3">
    <source>
        <dbReference type="ARBA" id="ARBA00022679"/>
    </source>
</evidence>
<comment type="cofactor">
    <cofactor evidence="1 6">
        <name>(R)-lipoate</name>
        <dbReference type="ChEBI" id="CHEBI:83088"/>
    </cofactor>
</comment>
<feature type="region of interest" description="Disordered" evidence="7">
    <location>
        <begin position="87"/>
        <end position="208"/>
    </location>
</feature>
<dbReference type="InterPro" id="IPR011053">
    <property type="entry name" value="Single_hybrid_motif"/>
</dbReference>
<dbReference type="RefSeq" id="WP_282536842.1">
    <property type="nucleotide sequence ID" value="NZ_JASCIS010000020.1"/>
</dbReference>
<organism evidence="10 11">
    <name type="scientific">Streptomyces luteolus</name>
    <dbReference type="NCBI Taxonomy" id="3043615"/>
    <lineage>
        <taxon>Bacteria</taxon>
        <taxon>Bacillati</taxon>
        <taxon>Actinomycetota</taxon>
        <taxon>Actinomycetes</taxon>
        <taxon>Kitasatosporales</taxon>
        <taxon>Streptomycetaceae</taxon>
        <taxon>Streptomyces</taxon>
    </lineage>
</organism>
<dbReference type="Pfam" id="PF00198">
    <property type="entry name" value="2-oxoacid_dh"/>
    <property type="match status" value="1"/>
</dbReference>
<comment type="caution">
    <text evidence="10">The sequence shown here is derived from an EMBL/GenBank/DDBJ whole genome shotgun (WGS) entry which is preliminary data.</text>
</comment>
<dbReference type="InterPro" id="IPR004167">
    <property type="entry name" value="PSBD"/>
</dbReference>
<feature type="domain" description="Peripheral subunit-binding (PSBD)" evidence="9">
    <location>
        <begin position="210"/>
        <end position="247"/>
    </location>
</feature>
<evidence type="ECO:0000256" key="2">
    <source>
        <dbReference type="ARBA" id="ARBA00007317"/>
    </source>
</evidence>
<dbReference type="InterPro" id="IPR023213">
    <property type="entry name" value="CAT-like_dom_sf"/>
</dbReference>
<dbReference type="CDD" id="cd06849">
    <property type="entry name" value="lipoyl_domain"/>
    <property type="match status" value="1"/>
</dbReference>
<dbReference type="Pfam" id="PF00364">
    <property type="entry name" value="Biotin_lipoyl"/>
    <property type="match status" value="1"/>
</dbReference>
<proteinExistence type="inferred from homology"/>
<dbReference type="Pfam" id="PF02817">
    <property type="entry name" value="E3_binding"/>
    <property type="match status" value="1"/>
</dbReference>
<dbReference type="PANTHER" id="PTHR43178">
    <property type="entry name" value="DIHYDROLIPOAMIDE ACETYLTRANSFERASE COMPONENT OF PYRUVATE DEHYDROGENASE COMPLEX"/>
    <property type="match status" value="1"/>
</dbReference>
<dbReference type="PROSITE" id="PS51826">
    <property type="entry name" value="PSBD"/>
    <property type="match status" value="1"/>
</dbReference>
<evidence type="ECO:0000256" key="4">
    <source>
        <dbReference type="ARBA" id="ARBA00022823"/>
    </source>
</evidence>
<dbReference type="EC" id="2.3.1.-" evidence="6"/>
<evidence type="ECO:0000256" key="5">
    <source>
        <dbReference type="ARBA" id="ARBA00023315"/>
    </source>
</evidence>
<keyword evidence="5 6" id="KW-0012">Acyltransferase</keyword>
<comment type="similarity">
    <text evidence="2 6">Belongs to the 2-oxoacid dehydrogenase family.</text>
</comment>
<evidence type="ECO:0000256" key="6">
    <source>
        <dbReference type="RuleBase" id="RU003423"/>
    </source>
</evidence>
<dbReference type="Gene3D" id="4.10.320.10">
    <property type="entry name" value="E3-binding domain"/>
    <property type="match status" value="1"/>
</dbReference>
<dbReference type="SUPFAM" id="SSF47005">
    <property type="entry name" value="Peripheral subunit-binding domain of 2-oxo acid dehydrogenase complex"/>
    <property type="match status" value="1"/>
</dbReference>
<reference evidence="10 11" key="1">
    <citation type="submission" date="2023-05" db="EMBL/GenBank/DDBJ databases">
        <title>Draft genome sequence of Streptomyces sp. B-S-A12 isolated from a cave soil in Thailand.</title>
        <authorList>
            <person name="Chamroensaksri N."/>
            <person name="Muangham S."/>
        </authorList>
    </citation>
    <scope>NUCLEOTIDE SEQUENCE [LARGE SCALE GENOMIC DNA]</scope>
    <source>
        <strain evidence="10 11">B-S-A12</strain>
    </source>
</reference>
<accession>A0ABT6SZE1</accession>
<dbReference type="PROSITE" id="PS50968">
    <property type="entry name" value="BIOTINYL_LIPOYL"/>
    <property type="match status" value="1"/>
</dbReference>
<dbReference type="InterPro" id="IPR001078">
    <property type="entry name" value="2-oxoacid_DH_actylTfrase"/>
</dbReference>
<dbReference type="Gene3D" id="2.40.50.100">
    <property type="match status" value="1"/>
</dbReference>
<dbReference type="Gene3D" id="3.30.559.10">
    <property type="entry name" value="Chloramphenicol acetyltransferase-like domain"/>
    <property type="match status" value="1"/>
</dbReference>
<evidence type="ECO:0000259" key="8">
    <source>
        <dbReference type="PROSITE" id="PS50968"/>
    </source>
</evidence>
<gene>
    <name evidence="10" type="ORF">QIT00_20875</name>
</gene>
<keyword evidence="4 6" id="KW-0450">Lipoyl</keyword>
<feature type="domain" description="Lipoyl-binding" evidence="8">
    <location>
        <begin position="4"/>
        <end position="79"/>
    </location>
</feature>
<name>A0ABT6SZE1_9ACTN</name>
<dbReference type="InterPro" id="IPR036625">
    <property type="entry name" value="E3-bd_dom_sf"/>
</dbReference>
<dbReference type="InterPro" id="IPR000089">
    <property type="entry name" value="Biotin_lipoyl"/>
</dbReference>
<dbReference type="EMBL" id="JASCIS010000020">
    <property type="protein sequence ID" value="MDI3420978.1"/>
    <property type="molecule type" value="Genomic_DNA"/>
</dbReference>
<sequence>MAQVFEFALPDLGEGLTEAEIVRWMVSVGDVVAVDQPVVEVETAKAMVEVPCPYAGVVTARFGEEGTELPVGAPLLTVAVGAEAGDGASSGLNGTGGGASSRTESGARADEGEPESSGNVLVGYGTGAAPARRRRVRPPGVGAGAGAGTDGSRAVESSRTAESRPAPAEPERTAPAPARAQEASAPAQEASAPAQGTSAPAREADGPVPVISPLVRRLAKENGLDLRELTGSGVDGLILRADVEYAVRAAQRAAQPDTAREGAVTAEGVTEESVTEEGVTEESALGQATREGPARTAAGQTRTAAGQTRTPLRGVRGAVADKLSRSRREIPDATCWVDADATELMNARKAMNGNAAAGQKISLLALLARICTAALARYPELNATVDLEAREIVRLDAVHLGFAAQTERGLVVPVVRDAHARDAESLSAEFGRLTEAARTGSLTPAELTGGTFTLNNYGVFGVDGSTPIINHPEAAMLGVGRIVPKPWVHQGELAIRQVVQLSLTFDHRVCDGGTAGGFLRYVADCVEQPAVLLRTL</sequence>
<evidence type="ECO:0000256" key="1">
    <source>
        <dbReference type="ARBA" id="ARBA00001938"/>
    </source>
</evidence>
<feature type="compositionally biased region" description="Low complexity" evidence="7">
    <location>
        <begin position="173"/>
        <end position="195"/>
    </location>
</feature>
<dbReference type="InterPro" id="IPR050743">
    <property type="entry name" value="2-oxoacid_DH_E2_comp"/>
</dbReference>
<keyword evidence="3 6" id="KW-0808">Transferase</keyword>
<evidence type="ECO:0000259" key="9">
    <source>
        <dbReference type="PROSITE" id="PS51826"/>
    </source>
</evidence>
<evidence type="ECO:0000313" key="11">
    <source>
        <dbReference type="Proteomes" id="UP001237105"/>
    </source>
</evidence>
<dbReference type="Proteomes" id="UP001237105">
    <property type="component" value="Unassembled WGS sequence"/>
</dbReference>
<dbReference type="PANTHER" id="PTHR43178:SF5">
    <property type="entry name" value="LIPOAMIDE ACYLTRANSFERASE COMPONENT OF BRANCHED-CHAIN ALPHA-KETO ACID DEHYDROGENASE COMPLEX, MITOCHONDRIAL"/>
    <property type="match status" value="1"/>
</dbReference>
<protein>
    <recommendedName>
        <fullName evidence="6">Dihydrolipoamide acetyltransferase component of pyruvate dehydrogenase complex</fullName>
        <ecNumber evidence="6">2.3.1.-</ecNumber>
    </recommendedName>
</protein>
<feature type="compositionally biased region" description="Acidic residues" evidence="7">
    <location>
        <begin position="269"/>
        <end position="280"/>
    </location>
</feature>
<evidence type="ECO:0000313" key="10">
    <source>
        <dbReference type="EMBL" id="MDI3420978.1"/>
    </source>
</evidence>
<dbReference type="SUPFAM" id="SSF52777">
    <property type="entry name" value="CoA-dependent acyltransferases"/>
    <property type="match status" value="1"/>
</dbReference>